<keyword evidence="1" id="KW-0812">Transmembrane</keyword>
<evidence type="ECO:0008006" key="4">
    <source>
        <dbReference type="Google" id="ProtNLM"/>
    </source>
</evidence>
<dbReference type="Pfam" id="PF13346">
    <property type="entry name" value="ABC2_membrane_5"/>
    <property type="match status" value="1"/>
</dbReference>
<dbReference type="AlphaFoldDB" id="A0A0S2W084"/>
<dbReference type="Proteomes" id="UP000064844">
    <property type="component" value="Chromosome"/>
</dbReference>
<gene>
    <name evidence="2" type="ORF">IB211_00376c</name>
</gene>
<feature type="transmembrane region" description="Helical" evidence="1">
    <location>
        <begin position="120"/>
        <end position="141"/>
    </location>
</feature>
<dbReference type="eggNOG" id="ENOG5031E6D">
    <property type="taxonomic scope" value="Bacteria"/>
</dbReference>
<protein>
    <recommendedName>
        <fullName evidence="4">ABC-2 family transporter</fullName>
    </recommendedName>
</protein>
<sequence>MKGLLQKDFYLMRTLARSYAFILGVFFLISLTGVYDGTFLCTFLVLMCVMIPANTFSYDEQAKWDKYAVSLPAGRPGVVRAKYLFTLLVSLAALALAALLQALLFFLGRAGTATLLEAELSAVAPAGFGILMTAILLPLLFRFGSQRGRLYLVLVVAVLTGGTVGGAMVLSEAGLGASILLTLLAAAPLVGLVALVPSYFLSLRIYREKDL</sequence>
<name>A0A0S2W084_9FIRM</name>
<dbReference type="STRING" id="1297617.IB211_00376c"/>
<accession>A0A0S2W084</accession>
<dbReference type="EMBL" id="CP011307">
    <property type="protein sequence ID" value="ALP92771.1"/>
    <property type="molecule type" value="Genomic_DNA"/>
</dbReference>
<dbReference type="PANTHER" id="PTHR41309">
    <property type="entry name" value="MEMBRANE PROTEIN-RELATED"/>
    <property type="match status" value="1"/>
</dbReference>
<feature type="transmembrane region" description="Helical" evidence="1">
    <location>
        <begin position="83"/>
        <end position="108"/>
    </location>
</feature>
<organism evidence="2 3">
    <name type="scientific">Intestinimonas butyriciproducens</name>
    <dbReference type="NCBI Taxonomy" id="1297617"/>
    <lineage>
        <taxon>Bacteria</taxon>
        <taxon>Bacillati</taxon>
        <taxon>Bacillota</taxon>
        <taxon>Clostridia</taxon>
        <taxon>Eubacteriales</taxon>
        <taxon>Intestinimonas</taxon>
    </lineage>
</organism>
<keyword evidence="3" id="KW-1185">Reference proteome</keyword>
<dbReference type="RefSeq" id="WP_033117028.1">
    <property type="nucleotide sequence ID" value="NZ_CALICV010000120.1"/>
</dbReference>
<reference evidence="3" key="2">
    <citation type="submission" date="2015-04" db="EMBL/GenBank/DDBJ databases">
        <title>A butyrogenic pathway from the amino acid lysine in a human gut commensal.</title>
        <authorList>
            <person name="de Vos W.M."/>
            <person name="Bui N.T.P."/>
            <person name="Plugge C.M."/>
            <person name="Ritari J."/>
        </authorList>
    </citation>
    <scope>NUCLEOTIDE SEQUENCE [LARGE SCALE GENOMIC DNA]</scope>
    <source>
        <strain evidence="3">AF211</strain>
    </source>
</reference>
<feature type="transmembrane region" description="Helical" evidence="1">
    <location>
        <begin position="150"/>
        <end position="171"/>
    </location>
</feature>
<dbReference type="KEGG" id="ibu:IB211_00376c"/>
<feature type="transmembrane region" description="Helical" evidence="1">
    <location>
        <begin position="12"/>
        <end position="31"/>
    </location>
</feature>
<keyword evidence="1" id="KW-1133">Transmembrane helix</keyword>
<evidence type="ECO:0000256" key="1">
    <source>
        <dbReference type="SAM" id="Phobius"/>
    </source>
</evidence>
<proteinExistence type="predicted"/>
<evidence type="ECO:0000313" key="2">
    <source>
        <dbReference type="EMBL" id="ALP92771.1"/>
    </source>
</evidence>
<feature type="transmembrane region" description="Helical" evidence="1">
    <location>
        <begin position="177"/>
        <end position="201"/>
    </location>
</feature>
<feature type="transmembrane region" description="Helical" evidence="1">
    <location>
        <begin position="37"/>
        <end position="56"/>
    </location>
</feature>
<evidence type="ECO:0000313" key="3">
    <source>
        <dbReference type="Proteomes" id="UP000064844"/>
    </source>
</evidence>
<reference evidence="2 3" key="1">
    <citation type="journal article" date="2015" name="Nat. Commun.">
        <title>Production of butyrate from lysine and the Amadori product fructoselysine by a human gut commensal.</title>
        <authorList>
            <person name="Bui T.P."/>
            <person name="Ritari J."/>
            <person name="Boeren S."/>
            <person name="de Waard P."/>
            <person name="Plugge C.M."/>
            <person name="de Vos W.M."/>
        </authorList>
    </citation>
    <scope>NUCLEOTIDE SEQUENCE [LARGE SCALE GENOMIC DNA]</scope>
    <source>
        <strain evidence="2 3">AF211</strain>
    </source>
</reference>
<keyword evidence="1" id="KW-0472">Membrane</keyword>
<dbReference type="InterPro" id="IPR025699">
    <property type="entry name" value="ABC2_memb-like"/>
</dbReference>
<dbReference type="PANTHER" id="PTHR41309:SF2">
    <property type="entry name" value="MEMBRANE PROTEIN"/>
    <property type="match status" value="1"/>
</dbReference>